<dbReference type="InterPro" id="IPR021354">
    <property type="entry name" value="DUF2975"/>
</dbReference>
<dbReference type="RefSeq" id="WP_132115418.1">
    <property type="nucleotide sequence ID" value="NZ_SMJU01000003.1"/>
</dbReference>
<protein>
    <submittedName>
        <fullName evidence="2">DUF2975 domain-containing protein</fullName>
    </submittedName>
</protein>
<dbReference type="Proteomes" id="UP000295706">
    <property type="component" value="Unassembled WGS sequence"/>
</dbReference>
<gene>
    <name evidence="2" type="ORF">EZE20_05690</name>
</gene>
<keyword evidence="3" id="KW-1185">Reference proteome</keyword>
<accession>A0A4R4KHE4</accession>
<evidence type="ECO:0000313" key="3">
    <source>
        <dbReference type="Proteomes" id="UP000295706"/>
    </source>
</evidence>
<feature type="transmembrane region" description="Helical" evidence="1">
    <location>
        <begin position="12"/>
        <end position="39"/>
    </location>
</feature>
<feature type="transmembrane region" description="Helical" evidence="1">
    <location>
        <begin position="106"/>
        <end position="123"/>
    </location>
</feature>
<dbReference type="Pfam" id="PF11188">
    <property type="entry name" value="DUF2975"/>
    <property type="match status" value="1"/>
</dbReference>
<organism evidence="2 3">
    <name type="scientific">Arundinibacter roseus</name>
    <dbReference type="NCBI Taxonomy" id="2070510"/>
    <lineage>
        <taxon>Bacteria</taxon>
        <taxon>Pseudomonadati</taxon>
        <taxon>Bacteroidota</taxon>
        <taxon>Cytophagia</taxon>
        <taxon>Cytophagales</taxon>
        <taxon>Spirosomataceae</taxon>
        <taxon>Arundinibacter</taxon>
    </lineage>
</organism>
<dbReference type="EMBL" id="SMJU01000003">
    <property type="protein sequence ID" value="TDB67438.1"/>
    <property type="molecule type" value="Genomic_DNA"/>
</dbReference>
<reference evidence="2 3" key="1">
    <citation type="submission" date="2019-02" db="EMBL/GenBank/DDBJ databases">
        <title>Arundinibacter roseus gen. nov., sp. nov., a new member of the family Cytophagaceae.</title>
        <authorList>
            <person name="Szuroczki S."/>
            <person name="Khayer B."/>
            <person name="Sproer C."/>
            <person name="Toumi M."/>
            <person name="Szabo A."/>
            <person name="Felfoldi T."/>
            <person name="Schumann P."/>
            <person name="Toth E."/>
        </authorList>
    </citation>
    <scope>NUCLEOTIDE SEQUENCE [LARGE SCALE GENOMIC DNA]</scope>
    <source>
        <strain evidence="2 3">DMA-k-7a</strain>
    </source>
</reference>
<feature type="transmembrane region" description="Helical" evidence="1">
    <location>
        <begin position="149"/>
        <end position="168"/>
    </location>
</feature>
<comment type="caution">
    <text evidence="2">The sequence shown here is derived from an EMBL/GenBank/DDBJ whole genome shotgun (WGS) entry which is preliminary data.</text>
</comment>
<keyword evidence="1" id="KW-0472">Membrane</keyword>
<dbReference type="OrthoDB" id="672524at2"/>
<evidence type="ECO:0000313" key="2">
    <source>
        <dbReference type="EMBL" id="TDB67438.1"/>
    </source>
</evidence>
<feature type="transmembrane region" description="Helical" evidence="1">
    <location>
        <begin position="67"/>
        <end position="94"/>
    </location>
</feature>
<evidence type="ECO:0000256" key="1">
    <source>
        <dbReference type="SAM" id="Phobius"/>
    </source>
</evidence>
<keyword evidence="1" id="KW-0812">Transmembrane</keyword>
<dbReference type="AlphaFoldDB" id="A0A4R4KHE4"/>
<name>A0A4R4KHE4_9BACT</name>
<proteinExistence type="predicted"/>
<keyword evidence="1" id="KW-1133">Transmembrane helix</keyword>
<sequence>MFRRNNLVFGGLYLMAWLIFVGLCVEAGGMIVNFVFSLYNPDFVKNLYQKLDLSQLYSESKWGFFSMYSFLLSIFILKAWLFYIIIGLVGTLNLSQPFKSLDVKQILRISSCTFSIGLLSYLAQQTNKSLENSGFKIDNIETLLPDSQAFILMAGIIYVIAAIVLRGVEIQKENDLTI</sequence>